<evidence type="ECO:0000259" key="2">
    <source>
        <dbReference type="Pfam" id="PF22980"/>
    </source>
</evidence>
<evidence type="ECO:0000256" key="1">
    <source>
        <dbReference type="SAM" id="MobiDB-lite"/>
    </source>
</evidence>
<reference evidence="3" key="1">
    <citation type="submission" date="2022-11" db="EMBL/GenBank/DDBJ databases">
        <authorList>
            <person name="Scott C."/>
            <person name="Bruce N."/>
        </authorList>
    </citation>
    <scope>NUCLEOTIDE SEQUENCE</scope>
</reference>
<gene>
    <name evidence="3" type="ORF">PPNO1_LOCUS2250</name>
</gene>
<feature type="domain" description="Myb-like DNA-binding" evidence="2">
    <location>
        <begin position="8"/>
        <end position="56"/>
    </location>
</feature>
<comment type="caution">
    <text evidence="3">The sequence shown here is derived from an EMBL/GenBank/DDBJ whole genome shotgun (WGS) entry which is preliminary data.</text>
</comment>
<dbReference type="AlphaFoldDB" id="A0A9P1GZ18"/>
<dbReference type="Pfam" id="PF22980">
    <property type="entry name" value="Myb_DNA-bind_8"/>
    <property type="match status" value="1"/>
</dbReference>
<evidence type="ECO:0000313" key="3">
    <source>
        <dbReference type="EMBL" id="CAI4212493.1"/>
    </source>
</evidence>
<feature type="compositionally biased region" description="Basic and acidic residues" evidence="1">
    <location>
        <begin position="77"/>
        <end position="97"/>
    </location>
</feature>
<dbReference type="EMBL" id="CALLCH030000005">
    <property type="protein sequence ID" value="CAI4212493.1"/>
    <property type="molecule type" value="Genomic_DNA"/>
</dbReference>
<name>A0A9P1GZ18_9PEZI</name>
<sequence length="202" mass="22201">MANNDNQMTRFLFAILRQKCLKDIDWNEVAKDPILSQPITNGHAARMRYSRFRSAMLGLEPQKRSKGGVTKNKSTKSKKDSKTKSDDTIKVETSDNKKSKKRSDSSPVIKQEKQAPTPFSVQFSPASLASPLTDASLMTPCSEDLLTTSPNLLMSPAQDLLSQGPFALGHCGHGVDHIGDGSQSQDPWADAPYIQRLMPLIA</sequence>
<protein>
    <recommendedName>
        <fullName evidence="2">Myb-like DNA-binding domain-containing protein</fullName>
    </recommendedName>
</protein>
<dbReference type="OrthoDB" id="3944408at2759"/>
<dbReference type="InterPro" id="IPR054505">
    <property type="entry name" value="Myb_DNA-bind_8"/>
</dbReference>
<evidence type="ECO:0000313" key="4">
    <source>
        <dbReference type="Proteomes" id="UP000838763"/>
    </source>
</evidence>
<feature type="region of interest" description="Disordered" evidence="1">
    <location>
        <begin position="57"/>
        <end position="122"/>
    </location>
</feature>
<dbReference type="Proteomes" id="UP000838763">
    <property type="component" value="Unassembled WGS sequence"/>
</dbReference>
<proteinExistence type="predicted"/>
<organism evidence="3 4">
    <name type="scientific">Parascedosporium putredinis</name>
    <dbReference type="NCBI Taxonomy" id="1442378"/>
    <lineage>
        <taxon>Eukaryota</taxon>
        <taxon>Fungi</taxon>
        <taxon>Dikarya</taxon>
        <taxon>Ascomycota</taxon>
        <taxon>Pezizomycotina</taxon>
        <taxon>Sordariomycetes</taxon>
        <taxon>Hypocreomycetidae</taxon>
        <taxon>Microascales</taxon>
        <taxon>Microascaceae</taxon>
        <taxon>Parascedosporium</taxon>
    </lineage>
</organism>
<accession>A0A9P1GZ18</accession>
<keyword evidence="4" id="KW-1185">Reference proteome</keyword>